<gene>
    <name evidence="1" type="ORF">Scep_027410</name>
</gene>
<protein>
    <submittedName>
        <fullName evidence="1">Uncharacterized protein</fullName>
    </submittedName>
</protein>
<proteinExistence type="predicted"/>
<accession>A0AAP0EFF5</accession>
<dbReference type="AlphaFoldDB" id="A0AAP0EFF5"/>
<evidence type="ECO:0000313" key="1">
    <source>
        <dbReference type="EMBL" id="KAK9088328.1"/>
    </source>
</evidence>
<reference evidence="1 2" key="1">
    <citation type="submission" date="2024-01" db="EMBL/GenBank/DDBJ databases">
        <title>Genome assemblies of Stephania.</title>
        <authorList>
            <person name="Yang L."/>
        </authorList>
    </citation>
    <scope>NUCLEOTIDE SEQUENCE [LARGE SCALE GENOMIC DNA]</scope>
    <source>
        <strain evidence="1">JXDWG</strain>
        <tissue evidence="1">Leaf</tissue>
    </source>
</reference>
<comment type="caution">
    <text evidence="1">The sequence shown here is derived from an EMBL/GenBank/DDBJ whole genome shotgun (WGS) entry which is preliminary data.</text>
</comment>
<dbReference type="EMBL" id="JBBNAG010000012">
    <property type="protein sequence ID" value="KAK9088328.1"/>
    <property type="molecule type" value="Genomic_DNA"/>
</dbReference>
<name>A0AAP0EFF5_9MAGN</name>
<dbReference type="Proteomes" id="UP001419268">
    <property type="component" value="Unassembled WGS sequence"/>
</dbReference>
<keyword evidence="2" id="KW-1185">Reference proteome</keyword>
<sequence length="65" mass="6505">MGVRGGQRVVRDCSTCDPTLGECQPELALGACVGDSADLASTARDQVLGQLGANAGGNLVSRSTV</sequence>
<evidence type="ECO:0000313" key="2">
    <source>
        <dbReference type="Proteomes" id="UP001419268"/>
    </source>
</evidence>
<organism evidence="1 2">
    <name type="scientific">Stephania cephalantha</name>
    <dbReference type="NCBI Taxonomy" id="152367"/>
    <lineage>
        <taxon>Eukaryota</taxon>
        <taxon>Viridiplantae</taxon>
        <taxon>Streptophyta</taxon>
        <taxon>Embryophyta</taxon>
        <taxon>Tracheophyta</taxon>
        <taxon>Spermatophyta</taxon>
        <taxon>Magnoliopsida</taxon>
        <taxon>Ranunculales</taxon>
        <taxon>Menispermaceae</taxon>
        <taxon>Menispermoideae</taxon>
        <taxon>Cissampelideae</taxon>
        <taxon>Stephania</taxon>
    </lineage>
</organism>